<proteinExistence type="predicted"/>
<gene>
    <name evidence="1" type="ORF">BDN72DRAFT_959722</name>
</gene>
<sequence length="685" mass="76988">MAPIPKANKKRQAPTQAGPKAKKSHVEKEKPEKTEKKRSIPITKPTIIEPASDSDEEAWETEDGANGGSEVDEDQEVDDMEVDDEPTREKPAAPRDPNASREAHKVQRELYAQRRAAKPHSDLIADAKRLWSLARQKNVPSPQRQKHIGQLMDVLRGHVQDIIFKHDASRIVQTVVKYGKQKERDEIAAELKGKYRDLAQNRYSKFLVTKILRLCSSHRQSILLEFQGHVLRLLLHREATSVLADAYELYANTYERTILLRDFYGKEANLFGITKGTDEEKERAKKGLRGVLEGSDDERRRRLLNAVKENVITIFNNPDKGAITHAIVHRALWEYLHALEAVPDSAEQEKLRREIFETCQDVLAELVHTRDGSRVARHFLAYGTAKDRKQILKVFKPHTERMCLDDEAQLVLFTALDVTDDTKLTGKSIAAEITAVAPKLYTSPQGRRSILYLLLPRSSRHFIRAQINSLAETDEIRERTSKKDARLREEEVRKAASEPLVKWVEEKGASLIRDPGGSLVVVDIMLYADGDKSAAIQTLLKAVAQNYPSSTPEFPHPIDLPHTSRLYKTLLQGGHFSHTSKSVDRVDGGTWDSLQFALALADALTKDIALSMCTEGDANGAFVIAALCEELIREKETGSEETGKRVSEIKGKLKQWFTADTKRQVESGKAKGKKVLLENLAALGP</sequence>
<name>A0ACD3AUH1_9AGAR</name>
<evidence type="ECO:0000313" key="1">
    <source>
        <dbReference type="EMBL" id="TFK69266.1"/>
    </source>
</evidence>
<dbReference type="Proteomes" id="UP000308600">
    <property type="component" value="Unassembled WGS sequence"/>
</dbReference>
<keyword evidence="2" id="KW-1185">Reference proteome</keyword>
<reference evidence="1 2" key="1">
    <citation type="journal article" date="2019" name="Nat. Ecol. Evol.">
        <title>Megaphylogeny resolves global patterns of mushroom evolution.</title>
        <authorList>
            <person name="Varga T."/>
            <person name="Krizsan K."/>
            <person name="Foldi C."/>
            <person name="Dima B."/>
            <person name="Sanchez-Garcia M."/>
            <person name="Sanchez-Ramirez S."/>
            <person name="Szollosi G.J."/>
            <person name="Szarkandi J.G."/>
            <person name="Papp V."/>
            <person name="Albert L."/>
            <person name="Andreopoulos W."/>
            <person name="Angelini C."/>
            <person name="Antonin V."/>
            <person name="Barry K.W."/>
            <person name="Bougher N.L."/>
            <person name="Buchanan P."/>
            <person name="Buyck B."/>
            <person name="Bense V."/>
            <person name="Catcheside P."/>
            <person name="Chovatia M."/>
            <person name="Cooper J."/>
            <person name="Damon W."/>
            <person name="Desjardin D."/>
            <person name="Finy P."/>
            <person name="Geml J."/>
            <person name="Haridas S."/>
            <person name="Hughes K."/>
            <person name="Justo A."/>
            <person name="Karasinski D."/>
            <person name="Kautmanova I."/>
            <person name="Kiss B."/>
            <person name="Kocsube S."/>
            <person name="Kotiranta H."/>
            <person name="LaButti K.M."/>
            <person name="Lechner B.E."/>
            <person name="Liimatainen K."/>
            <person name="Lipzen A."/>
            <person name="Lukacs Z."/>
            <person name="Mihaltcheva S."/>
            <person name="Morgado L.N."/>
            <person name="Niskanen T."/>
            <person name="Noordeloos M.E."/>
            <person name="Ohm R.A."/>
            <person name="Ortiz-Santana B."/>
            <person name="Ovrebo C."/>
            <person name="Racz N."/>
            <person name="Riley R."/>
            <person name="Savchenko A."/>
            <person name="Shiryaev A."/>
            <person name="Soop K."/>
            <person name="Spirin V."/>
            <person name="Szebenyi C."/>
            <person name="Tomsovsky M."/>
            <person name="Tulloss R.E."/>
            <person name="Uehling J."/>
            <person name="Grigoriev I.V."/>
            <person name="Vagvolgyi C."/>
            <person name="Papp T."/>
            <person name="Martin F.M."/>
            <person name="Miettinen O."/>
            <person name="Hibbett D.S."/>
            <person name="Nagy L.G."/>
        </authorList>
    </citation>
    <scope>NUCLEOTIDE SEQUENCE [LARGE SCALE GENOMIC DNA]</scope>
    <source>
        <strain evidence="1 2">NL-1719</strain>
    </source>
</reference>
<dbReference type="EMBL" id="ML208334">
    <property type="protein sequence ID" value="TFK69266.1"/>
    <property type="molecule type" value="Genomic_DNA"/>
</dbReference>
<evidence type="ECO:0000313" key="2">
    <source>
        <dbReference type="Proteomes" id="UP000308600"/>
    </source>
</evidence>
<accession>A0ACD3AUH1</accession>
<protein>
    <submittedName>
        <fullName evidence="1">ARM repeat-containing protein</fullName>
    </submittedName>
</protein>
<organism evidence="1 2">
    <name type="scientific">Pluteus cervinus</name>
    <dbReference type="NCBI Taxonomy" id="181527"/>
    <lineage>
        <taxon>Eukaryota</taxon>
        <taxon>Fungi</taxon>
        <taxon>Dikarya</taxon>
        <taxon>Basidiomycota</taxon>
        <taxon>Agaricomycotina</taxon>
        <taxon>Agaricomycetes</taxon>
        <taxon>Agaricomycetidae</taxon>
        <taxon>Agaricales</taxon>
        <taxon>Pluteineae</taxon>
        <taxon>Pluteaceae</taxon>
        <taxon>Pluteus</taxon>
    </lineage>
</organism>